<dbReference type="AlphaFoldDB" id="A0A8T0X1A2"/>
<organism evidence="1 2">
    <name type="scientific">Panicum virgatum</name>
    <name type="common">Blackwell switchgrass</name>
    <dbReference type="NCBI Taxonomy" id="38727"/>
    <lineage>
        <taxon>Eukaryota</taxon>
        <taxon>Viridiplantae</taxon>
        <taxon>Streptophyta</taxon>
        <taxon>Embryophyta</taxon>
        <taxon>Tracheophyta</taxon>
        <taxon>Spermatophyta</taxon>
        <taxon>Magnoliopsida</taxon>
        <taxon>Liliopsida</taxon>
        <taxon>Poales</taxon>
        <taxon>Poaceae</taxon>
        <taxon>PACMAD clade</taxon>
        <taxon>Panicoideae</taxon>
        <taxon>Panicodae</taxon>
        <taxon>Paniceae</taxon>
        <taxon>Panicinae</taxon>
        <taxon>Panicum</taxon>
        <taxon>Panicum sect. Hiantes</taxon>
    </lineage>
</organism>
<reference evidence="1" key="1">
    <citation type="submission" date="2020-05" db="EMBL/GenBank/DDBJ databases">
        <title>WGS assembly of Panicum virgatum.</title>
        <authorList>
            <person name="Lovell J.T."/>
            <person name="Jenkins J."/>
            <person name="Shu S."/>
            <person name="Juenger T.E."/>
            <person name="Schmutz J."/>
        </authorList>
    </citation>
    <scope>NUCLEOTIDE SEQUENCE</scope>
    <source>
        <strain evidence="1">AP13</strain>
    </source>
</reference>
<evidence type="ECO:0000313" key="1">
    <source>
        <dbReference type="EMBL" id="KAG2655551.1"/>
    </source>
</evidence>
<dbReference type="Proteomes" id="UP000823388">
    <property type="component" value="Chromosome 1K"/>
</dbReference>
<gene>
    <name evidence="1" type="ORF">PVAP13_1KG016093</name>
</gene>
<protein>
    <submittedName>
        <fullName evidence="1">Uncharacterized protein</fullName>
    </submittedName>
</protein>
<dbReference type="EMBL" id="CM029037">
    <property type="protein sequence ID" value="KAG2655551.1"/>
    <property type="molecule type" value="Genomic_DNA"/>
</dbReference>
<evidence type="ECO:0000313" key="2">
    <source>
        <dbReference type="Proteomes" id="UP000823388"/>
    </source>
</evidence>
<proteinExistence type="predicted"/>
<keyword evidence="2" id="KW-1185">Reference proteome</keyword>
<name>A0A8T0X1A2_PANVG</name>
<sequence length="101" mass="10790">MLESLDLFFACAGYLLRVLPRPTPIATFGSATSQCVSIVAKSCCSCIPVARAATSFMHSIHSFSSSRKLIAFRAALNVGCTTRSIVVICAYDAHPLFDGVE</sequence>
<accession>A0A8T0X1A2</accession>
<comment type="caution">
    <text evidence="1">The sequence shown here is derived from an EMBL/GenBank/DDBJ whole genome shotgun (WGS) entry which is preliminary data.</text>
</comment>